<dbReference type="PANTHER" id="PTHR11364:SF27">
    <property type="entry name" value="SULFURTRANSFERASE"/>
    <property type="match status" value="1"/>
</dbReference>
<protein>
    <recommendedName>
        <fullName evidence="3">Sulfurtransferase</fullName>
    </recommendedName>
</protein>
<dbReference type="PROSITE" id="PS00683">
    <property type="entry name" value="RHODANESE_2"/>
    <property type="match status" value="1"/>
</dbReference>
<dbReference type="InterPro" id="IPR045078">
    <property type="entry name" value="TST/MPST-like"/>
</dbReference>
<feature type="region of interest" description="Disordered" evidence="4">
    <location>
        <begin position="185"/>
        <end position="205"/>
    </location>
</feature>
<dbReference type="PROSITE" id="PS50206">
    <property type="entry name" value="RHODANESE_3"/>
    <property type="match status" value="2"/>
</dbReference>
<evidence type="ECO:0000256" key="4">
    <source>
        <dbReference type="SAM" id="MobiDB-lite"/>
    </source>
</evidence>
<dbReference type="CDD" id="cd01448">
    <property type="entry name" value="TST_Repeat_1"/>
    <property type="match status" value="1"/>
</dbReference>
<evidence type="ECO:0000256" key="2">
    <source>
        <dbReference type="ARBA" id="ARBA00022737"/>
    </source>
</evidence>
<feature type="region of interest" description="Disordered" evidence="4">
    <location>
        <begin position="131"/>
        <end position="155"/>
    </location>
</feature>
<dbReference type="SUPFAM" id="SSF52821">
    <property type="entry name" value="Rhodanese/Cell cycle control phosphatase"/>
    <property type="match status" value="2"/>
</dbReference>
<dbReference type="EMBL" id="FLUO01000001">
    <property type="protein sequence ID" value="SBV92301.1"/>
    <property type="molecule type" value="Genomic_DNA"/>
</dbReference>
<dbReference type="CDD" id="cd01449">
    <property type="entry name" value="TST_Repeat_2"/>
    <property type="match status" value="1"/>
</dbReference>
<dbReference type="Gene3D" id="3.40.250.10">
    <property type="entry name" value="Rhodanese-like domain"/>
    <property type="match status" value="2"/>
</dbReference>
<dbReference type="SMART" id="SM00450">
    <property type="entry name" value="RHOD"/>
    <property type="match status" value="2"/>
</dbReference>
<dbReference type="GO" id="GO:0004792">
    <property type="term" value="F:thiosulfate-cyanide sulfurtransferase activity"/>
    <property type="evidence" value="ECO:0007669"/>
    <property type="project" value="InterPro"/>
</dbReference>
<accession>A0A212IYN2</accession>
<dbReference type="InterPro" id="IPR036873">
    <property type="entry name" value="Rhodanese-like_dom_sf"/>
</dbReference>
<sequence>MERSESLVSGAWLEAHLDAPDVAILDATSFLPTDPRDPYACFRAARIPGARFFDINDIADPASPLSHTMPEPATFLGKVSRLGVGDGMKVVVYDANGGGNAAMRAWFMFRAFGHVDVAVLDGGLPKWLADGRPVEDGPERPMAPRDWRHFTPREGGPKVVGLDDVRANLDTRTAVTVDARSAERYAGTAPEPRPSAKTGHVPGTRNIPFPSLLNADKTMKSEAEIRAIFAAAGVPLDATPVIAMCGTGVTACVVAFAAHLAGKSDVAIYDGSWEEWGNAPDVPVATGPNP</sequence>
<keyword evidence="2" id="KW-0677">Repeat</keyword>
<evidence type="ECO:0000256" key="3">
    <source>
        <dbReference type="RuleBase" id="RU000507"/>
    </source>
</evidence>
<feature type="compositionally biased region" description="Basic and acidic residues" evidence="4">
    <location>
        <begin position="132"/>
        <end position="155"/>
    </location>
</feature>
<evidence type="ECO:0000259" key="5">
    <source>
        <dbReference type="PROSITE" id="PS50206"/>
    </source>
</evidence>
<dbReference type="InterPro" id="IPR001763">
    <property type="entry name" value="Rhodanese-like_dom"/>
</dbReference>
<dbReference type="FunFam" id="3.40.250.10:FF:000001">
    <property type="entry name" value="Sulfurtransferase"/>
    <property type="match status" value="1"/>
</dbReference>
<feature type="domain" description="Rhodanese" evidence="5">
    <location>
        <begin position="170"/>
        <end position="285"/>
    </location>
</feature>
<dbReference type="Pfam" id="PF00581">
    <property type="entry name" value="Rhodanese"/>
    <property type="match status" value="2"/>
</dbReference>
<proteinExistence type="predicted"/>
<keyword evidence="1 3" id="KW-0808">Transferase</keyword>
<evidence type="ECO:0000256" key="1">
    <source>
        <dbReference type="ARBA" id="ARBA00022679"/>
    </source>
</evidence>
<gene>
    <name evidence="6" type="ORF">KL86APRO_10233</name>
</gene>
<dbReference type="PANTHER" id="PTHR11364">
    <property type="entry name" value="THIOSULFATE SULFERTANSFERASE"/>
    <property type="match status" value="1"/>
</dbReference>
<reference evidence="6" key="1">
    <citation type="submission" date="2016-04" db="EMBL/GenBank/DDBJ databases">
        <authorList>
            <person name="Evans L.H."/>
            <person name="Alamgir A."/>
            <person name="Owens N."/>
            <person name="Weber N.D."/>
            <person name="Virtaneva K."/>
            <person name="Barbian K."/>
            <person name="Babar A."/>
            <person name="Rosenke K."/>
        </authorList>
    </citation>
    <scope>NUCLEOTIDE SEQUENCE</scope>
    <source>
        <strain evidence="6">86</strain>
    </source>
</reference>
<dbReference type="AlphaFoldDB" id="A0A212IYN2"/>
<organism evidence="6">
    <name type="scientific">uncultured Alphaproteobacteria bacterium</name>
    <dbReference type="NCBI Taxonomy" id="91750"/>
    <lineage>
        <taxon>Bacteria</taxon>
        <taxon>Pseudomonadati</taxon>
        <taxon>Pseudomonadota</taxon>
        <taxon>Alphaproteobacteria</taxon>
        <taxon>environmental samples</taxon>
    </lineage>
</organism>
<dbReference type="InterPro" id="IPR001307">
    <property type="entry name" value="Thiosulphate_STrfase_CS"/>
</dbReference>
<feature type="domain" description="Rhodanese" evidence="5">
    <location>
        <begin position="18"/>
        <end position="136"/>
    </location>
</feature>
<name>A0A212IYN2_9PROT</name>
<evidence type="ECO:0000313" key="6">
    <source>
        <dbReference type="EMBL" id="SBV92301.1"/>
    </source>
</evidence>